<name>A0A109LIZ5_PSEFL</name>
<proteinExistence type="predicted"/>
<evidence type="ECO:0000313" key="2">
    <source>
        <dbReference type="EMBL" id="KWV88330.1"/>
    </source>
</evidence>
<dbReference type="AlphaFoldDB" id="A0A109LIZ5"/>
<sequence length="386" mass="40258">MISPFSYIPSMGMLFAHGTQSLAAAVTPATPAEPPAHPPAMSGELKTAHSQPSNGLLNTHTIKLMTTPGSASSHGMNIDHLAKLTQSDANLANPHLMTAVEIVNSPDVQIKAPVHGLVSSGLTSVWLDNRGGITGATGTGVKLDGNKADEVTNQGVITGGNGVALDMGGGDDLLIIKKGSRFNGEVDGGSGTNQVILDDAEGGTFEGATRMQHLWVGKGSWELTGALHANRQGKVYSDATLINRSGIKGTMDIEPGASYSGGNVDNLNVAGTLLLDPAITARTRITNDLNLKPGSSVNFKIGVDQQHSVLNVGNTLTLGNPTLHLDVQPESDELLKRQLPIAKATTIDGRFGAISSNLTTLEPELIYTPKGIFVEFKRKESPAITA</sequence>
<comment type="caution">
    <text evidence="2">The sequence shown here is derived from an EMBL/GenBank/DDBJ whole genome shotgun (WGS) entry which is preliminary data.</text>
</comment>
<evidence type="ECO:0000256" key="1">
    <source>
        <dbReference type="SAM" id="MobiDB-lite"/>
    </source>
</evidence>
<protein>
    <submittedName>
        <fullName evidence="2">Uncharacterized protein</fullName>
    </submittedName>
</protein>
<evidence type="ECO:0000313" key="3">
    <source>
        <dbReference type="Proteomes" id="UP000061348"/>
    </source>
</evidence>
<accession>A0A109LIZ5</accession>
<gene>
    <name evidence="2" type="ORF">PFLmoz3_01225</name>
</gene>
<dbReference type="EMBL" id="LCYA01000052">
    <property type="protein sequence ID" value="KWV88330.1"/>
    <property type="molecule type" value="Genomic_DNA"/>
</dbReference>
<dbReference type="Proteomes" id="UP000061348">
    <property type="component" value="Unassembled WGS sequence"/>
</dbReference>
<feature type="region of interest" description="Disordered" evidence="1">
    <location>
        <begin position="28"/>
        <end position="56"/>
    </location>
</feature>
<organism evidence="2 3">
    <name type="scientific">Pseudomonas fluorescens</name>
    <dbReference type="NCBI Taxonomy" id="294"/>
    <lineage>
        <taxon>Bacteria</taxon>
        <taxon>Pseudomonadati</taxon>
        <taxon>Pseudomonadota</taxon>
        <taxon>Gammaproteobacteria</taxon>
        <taxon>Pseudomonadales</taxon>
        <taxon>Pseudomonadaceae</taxon>
        <taxon>Pseudomonas</taxon>
    </lineage>
</organism>
<dbReference type="PATRIC" id="fig|294.194.peg.1396"/>
<reference evidence="2 3" key="1">
    <citation type="submission" date="2015-05" db="EMBL/GenBank/DDBJ databases">
        <title>A genomic and transcriptomic approach to investigate the blue pigment phenotype in Pseudomonas fluorescens.</title>
        <authorList>
            <person name="Andreani N.A."/>
            <person name="Cardazzo B."/>
        </authorList>
    </citation>
    <scope>NUCLEOTIDE SEQUENCE [LARGE SCALE GENOMIC DNA]</scope>
    <source>
        <strain evidence="2 3">Ps_22</strain>
    </source>
</reference>